<protein>
    <recommendedName>
        <fullName evidence="4">Septum formation inhibitor MinC C-terminal domain-containing protein</fullName>
    </recommendedName>
</protein>
<reference evidence="1" key="2">
    <citation type="submission" date="2021-02" db="EMBL/GenBank/DDBJ databases">
        <title>Infant gut strain persistence is associated with maternal origin, phylogeny, and functional potential including surface adhesion and iron acquisition.</title>
        <authorList>
            <person name="Lou Y.C."/>
        </authorList>
    </citation>
    <scope>NUCLEOTIDE SEQUENCE</scope>
    <source>
        <strain evidence="1">L3_108_103G1_dasL3_108_103G1_concoct_2</strain>
    </source>
</reference>
<organism evidence="2 3">
    <name type="scientific">Amedibacillus dolichus</name>
    <dbReference type="NCBI Taxonomy" id="31971"/>
    <lineage>
        <taxon>Bacteria</taxon>
        <taxon>Bacillati</taxon>
        <taxon>Bacillota</taxon>
        <taxon>Erysipelotrichia</taxon>
        <taxon>Erysipelotrichales</taxon>
        <taxon>Erysipelotrichaceae</taxon>
        <taxon>Amedibacillus</taxon>
    </lineage>
</organism>
<dbReference type="RefSeq" id="WP_118365141.1">
    <property type="nucleotide sequence ID" value="NZ_CAJKGD010000029.1"/>
</dbReference>
<name>A0A415PRH6_9FIRM</name>
<evidence type="ECO:0000313" key="3">
    <source>
        <dbReference type="Proteomes" id="UP000284868"/>
    </source>
</evidence>
<gene>
    <name evidence="2" type="ORF">DWZ83_00450</name>
    <name evidence="1" type="ORF">KHZ85_02860</name>
</gene>
<evidence type="ECO:0008006" key="4">
    <source>
        <dbReference type="Google" id="ProtNLM"/>
    </source>
</evidence>
<accession>A0A415PRH6</accession>
<dbReference type="AlphaFoldDB" id="A0A415PRH6"/>
<proteinExistence type="predicted"/>
<dbReference type="Proteomes" id="UP000753219">
    <property type="component" value="Unassembled WGS sequence"/>
</dbReference>
<evidence type="ECO:0000313" key="1">
    <source>
        <dbReference type="EMBL" id="MBS4883687.1"/>
    </source>
</evidence>
<evidence type="ECO:0000313" key="2">
    <source>
        <dbReference type="EMBL" id="RHM15383.1"/>
    </source>
</evidence>
<dbReference type="EMBL" id="JAGZMZ010000005">
    <property type="protein sequence ID" value="MBS4883687.1"/>
    <property type="molecule type" value="Genomic_DNA"/>
</dbReference>
<dbReference type="EMBL" id="QRPK01000001">
    <property type="protein sequence ID" value="RHM15383.1"/>
    <property type="molecule type" value="Genomic_DNA"/>
</dbReference>
<sequence>MVQIKIKAVKGSYHVFAVYDDADLFFDELAQRLKQCCIRTARFEAFFHIENLTQKDLVRLFKLCEQINLKILGFDEMPQPSIGIHEGNLRYAREYEFTEPLILFGNIEKSVSVCAKANLYVLGHVQGVLDFLYADCVLYASSLCANVRIHDTSFQNLTIFSPCKVYYEKRELKIEMVKGEKSWEKQLQLPLVKAALEKAVSH</sequence>
<dbReference type="OrthoDB" id="1645859at2"/>
<reference evidence="2 3" key="1">
    <citation type="submission" date="2018-08" db="EMBL/GenBank/DDBJ databases">
        <title>A genome reference for cultivated species of the human gut microbiota.</title>
        <authorList>
            <person name="Zou Y."/>
            <person name="Xue W."/>
            <person name="Luo G."/>
        </authorList>
    </citation>
    <scope>NUCLEOTIDE SEQUENCE [LARGE SCALE GENOMIC DNA]</scope>
    <source>
        <strain evidence="2 3">AF35-6BH</strain>
    </source>
</reference>
<comment type="caution">
    <text evidence="2">The sequence shown here is derived from an EMBL/GenBank/DDBJ whole genome shotgun (WGS) entry which is preliminary data.</text>
</comment>
<keyword evidence="3" id="KW-1185">Reference proteome</keyword>
<dbReference type="Proteomes" id="UP000284868">
    <property type="component" value="Unassembled WGS sequence"/>
</dbReference>